<reference evidence="1" key="1">
    <citation type="submission" date="2017-07" db="EMBL/GenBank/DDBJ databases">
        <title>Taro Niue Genome Assembly and Annotation.</title>
        <authorList>
            <person name="Atibalentja N."/>
            <person name="Keating K."/>
            <person name="Fields C.J."/>
        </authorList>
    </citation>
    <scope>NUCLEOTIDE SEQUENCE</scope>
    <source>
        <strain evidence="1">Niue_2</strain>
        <tissue evidence="1">Leaf</tissue>
    </source>
</reference>
<comment type="caution">
    <text evidence="1">The sequence shown here is derived from an EMBL/GenBank/DDBJ whole genome shotgun (WGS) entry which is preliminary data.</text>
</comment>
<accession>A0A843X046</accession>
<name>A0A843X046_COLES</name>
<sequence length="188" mass="21394">MASGAGPVLLSSDSFVDRLTKEIEEELNALPPTPPAGDSLSILRVPPIVRDHEREGYEPQLISVGPFHRSKENLLPKDAIEQRARQQYGHPVAMTRDEFVEMLVIDSCFVIEYLIKQVVEQAPETTLLPSVGCGFTHLHMHRDLMLLKNQVPFFVLVKFFELSSWVDPFTGSRKEPLKIDFFSDRDFK</sequence>
<evidence type="ECO:0000313" key="2">
    <source>
        <dbReference type="Proteomes" id="UP000652761"/>
    </source>
</evidence>
<organism evidence="1 2">
    <name type="scientific">Colocasia esculenta</name>
    <name type="common">Wild taro</name>
    <name type="synonym">Arum esculentum</name>
    <dbReference type="NCBI Taxonomy" id="4460"/>
    <lineage>
        <taxon>Eukaryota</taxon>
        <taxon>Viridiplantae</taxon>
        <taxon>Streptophyta</taxon>
        <taxon>Embryophyta</taxon>
        <taxon>Tracheophyta</taxon>
        <taxon>Spermatophyta</taxon>
        <taxon>Magnoliopsida</taxon>
        <taxon>Liliopsida</taxon>
        <taxon>Araceae</taxon>
        <taxon>Aroideae</taxon>
        <taxon>Colocasieae</taxon>
        <taxon>Colocasia</taxon>
    </lineage>
</organism>
<protein>
    <submittedName>
        <fullName evidence="1">Uncharacterized protein</fullName>
    </submittedName>
</protein>
<feature type="non-terminal residue" evidence="1">
    <location>
        <position position="1"/>
    </location>
</feature>
<dbReference type="Pfam" id="PF03140">
    <property type="entry name" value="DUF247"/>
    <property type="match status" value="2"/>
</dbReference>
<gene>
    <name evidence="1" type="ORF">Taro_046962</name>
</gene>
<dbReference type="Proteomes" id="UP000652761">
    <property type="component" value="Unassembled WGS sequence"/>
</dbReference>
<evidence type="ECO:0000313" key="1">
    <source>
        <dbReference type="EMBL" id="MQM14036.1"/>
    </source>
</evidence>
<dbReference type="PANTHER" id="PTHR31170:SF25">
    <property type="entry name" value="BNAA09G04570D PROTEIN"/>
    <property type="match status" value="1"/>
</dbReference>
<keyword evidence="2" id="KW-1185">Reference proteome</keyword>
<dbReference type="PANTHER" id="PTHR31170">
    <property type="entry name" value="BNAC04G53230D PROTEIN"/>
    <property type="match status" value="1"/>
</dbReference>
<dbReference type="EMBL" id="NMUH01005932">
    <property type="protein sequence ID" value="MQM14036.1"/>
    <property type="molecule type" value="Genomic_DNA"/>
</dbReference>
<proteinExistence type="predicted"/>
<dbReference type="AlphaFoldDB" id="A0A843X046"/>
<dbReference type="OrthoDB" id="785554at2759"/>
<dbReference type="InterPro" id="IPR004158">
    <property type="entry name" value="DUF247_pln"/>
</dbReference>